<organism evidence="2 3">
    <name type="scientific">Winslowiella iniecta</name>
    <dbReference type="NCBI Taxonomy" id="1560201"/>
    <lineage>
        <taxon>Bacteria</taxon>
        <taxon>Pseudomonadati</taxon>
        <taxon>Pseudomonadota</taxon>
        <taxon>Gammaproteobacteria</taxon>
        <taxon>Enterobacterales</taxon>
        <taxon>Erwiniaceae</taxon>
        <taxon>Winslowiella</taxon>
    </lineage>
</organism>
<dbReference type="SUPFAM" id="SSF55729">
    <property type="entry name" value="Acyl-CoA N-acyltransferases (Nat)"/>
    <property type="match status" value="1"/>
</dbReference>
<sequence>MGWDDCSISDYTQCCDQFGFNSESSAEFLKFFLNNGAALRFLSYKRKGELSGAVCLDNGWIANDAKNPKMQTGGMPLPTFCIIPPFKENVSCVAPFKAKSLSAQSRNFINSSFDLLSKRQVAYSRCVKGGFSKKARYNRNREVRNFLESGGEFVDVREMSSAFLHDAYHQLFAKRRKCQISHCVTTKSFFSTYHNDFFGKVAFLHGAPVGVQLLITSTSKRGFFVDFINIGYDTDIKGHSLGTIMMWNNLVTAHEHAERAKLPLHFSYGMMSGEYKSMWCTPQKTGRIVTLLG</sequence>
<proteinExistence type="predicted"/>
<dbReference type="Proteomes" id="UP000037088">
    <property type="component" value="Unassembled WGS sequence"/>
</dbReference>
<evidence type="ECO:0000313" key="2">
    <source>
        <dbReference type="EMBL" id="KOC93370.1"/>
    </source>
</evidence>
<dbReference type="AlphaFoldDB" id="A0A0L7TDD8"/>
<evidence type="ECO:0000313" key="4">
    <source>
        <dbReference type="Proteomes" id="UP000037088"/>
    </source>
</evidence>
<name>A0A0L7TDD8_9GAMM</name>
<dbReference type="Proteomes" id="UP000036851">
    <property type="component" value="Unassembled WGS sequence"/>
</dbReference>
<reference evidence="3 4" key="1">
    <citation type="journal article" date="2015" name="Int. J. Syst. Evol. Microbiol.">
        <title>Erwinia iniecta sp. nov., isolated from Russian wheat aphids (Diuraphis noxia).</title>
        <authorList>
            <person name="Campillo T."/>
            <person name="Luna E."/>
            <person name="Portier P."/>
            <person name="Fischer-Le Saux M."/>
            <person name="Lapitan N."/>
            <person name="Tisserat N.A."/>
            <person name="Leach J.E."/>
        </authorList>
    </citation>
    <scope>NUCLEOTIDE SEQUENCE [LARGE SCALE GENOMIC DNA]</scope>
    <source>
        <strain evidence="1 4">B120</strain>
        <strain evidence="2 3">B149</strain>
    </source>
</reference>
<dbReference type="EMBL" id="JRXE01000029">
    <property type="protein sequence ID" value="KOC88018.1"/>
    <property type="molecule type" value="Genomic_DNA"/>
</dbReference>
<dbReference type="EMBL" id="JRXF01000015">
    <property type="protein sequence ID" value="KOC93370.1"/>
    <property type="molecule type" value="Genomic_DNA"/>
</dbReference>
<keyword evidence="4" id="KW-1185">Reference proteome</keyword>
<evidence type="ECO:0000313" key="1">
    <source>
        <dbReference type="EMBL" id="KOC88018.1"/>
    </source>
</evidence>
<dbReference type="OrthoDB" id="6447890at2"/>
<protein>
    <submittedName>
        <fullName evidence="2">Uncharacterized protein</fullName>
    </submittedName>
</protein>
<dbReference type="InterPro" id="IPR016181">
    <property type="entry name" value="Acyl_CoA_acyltransferase"/>
</dbReference>
<accession>A0A0L7TDD8</accession>
<comment type="caution">
    <text evidence="2">The sequence shown here is derived from an EMBL/GenBank/DDBJ whole genome shotgun (WGS) entry which is preliminary data.</text>
</comment>
<dbReference type="Pfam" id="PF07395">
    <property type="entry name" value="Mig-14"/>
    <property type="match status" value="1"/>
</dbReference>
<dbReference type="InterPro" id="IPR009977">
    <property type="entry name" value="Mig-14"/>
</dbReference>
<evidence type="ECO:0000313" key="3">
    <source>
        <dbReference type="Proteomes" id="UP000036851"/>
    </source>
</evidence>
<dbReference type="PATRIC" id="fig|1560201.3.peg.3833"/>
<gene>
    <name evidence="1" type="ORF">NG42_18110</name>
    <name evidence="2" type="ORF">NG43_10800</name>
</gene>